<feature type="non-terminal residue" evidence="7">
    <location>
        <position position="198"/>
    </location>
</feature>
<reference evidence="7 8" key="1">
    <citation type="submission" date="2019-12" db="EMBL/GenBank/DDBJ databases">
        <authorList>
            <person name="Alioto T."/>
            <person name="Alioto T."/>
            <person name="Gomez Garrido J."/>
        </authorList>
    </citation>
    <scope>NUCLEOTIDE SEQUENCE [LARGE SCALE GENOMIC DNA]</scope>
</reference>
<dbReference type="SUPFAM" id="SSF52540">
    <property type="entry name" value="P-loop containing nucleoside triphosphate hydrolases"/>
    <property type="match status" value="1"/>
</dbReference>
<protein>
    <submittedName>
        <fullName evidence="7">Late blight resistance homolog R1A-10</fullName>
    </submittedName>
</protein>
<comment type="caution">
    <text evidence="7">The sequence shown here is derived from an EMBL/GenBank/DDBJ whole genome shotgun (WGS) entry which is preliminary data.</text>
</comment>
<keyword evidence="2" id="KW-0547">Nucleotide-binding</keyword>
<dbReference type="Pfam" id="PF00931">
    <property type="entry name" value="NB-ARC"/>
    <property type="match status" value="1"/>
</dbReference>
<dbReference type="Gene3D" id="3.40.50.300">
    <property type="entry name" value="P-loop containing nucleotide triphosphate hydrolases"/>
    <property type="match status" value="1"/>
</dbReference>
<name>A0A8S0VHB6_OLEEU</name>
<evidence type="ECO:0000256" key="1">
    <source>
        <dbReference type="ARBA" id="ARBA00008894"/>
    </source>
</evidence>
<evidence type="ECO:0000256" key="2">
    <source>
        <dbReference type="ARBA" id="ARBA00022741"/>
    </source>
</evidence>
<comment type="similarity">
    <text evidence="1">Belongs to the disease resistance NB-LRR family.</text>
</comment>
<keyword evidence="3" id="KW-0611">Plant defense</keyword>
<gene>
    <name evidence="7" type="ORF">OLEA9_A062987</name>
</gene>
<dbReference type="OrthoDB" id="912492at2759"/>
<sequence>MEIEDDSGVQDLKPGTALPSRSGKSTMVGLDKELIEILNWLDGNSSARDTLSIVGMPGIGKTTFARKIYDHQRVQEIFHVRAWVTVSQNYDERIVLLDLVHSMKKLSGEMHNLETSALKDKLHKNLKGRRYLIIIDDIWDTKVWNDVNRLFPVDKEKSRIILATRLEEVAVYVKSSRFAPYKMRFLNDVESWNLFSEK</sequence>
<dbReference type="FunFam" id="3.40.50.300:FF:001091">
    <property type="entry name" value="Probable disease resistance protein At1g61300"/>
    <property type="match status" value="1"/>
</dbReference>
<dbReference type="GO" id="GO:0043531">
    <property type="term" value="F:ADP binding"/>
    <property type="evidence" value="ECO:0007669"/>
    <property type="project" value="InterPro"/>
</dbReference>
<feature type="domain" description="NB-ARC" evidence="6">
    <location>
        <begin position="33"/>
        <end position="198"/>
    </location>
</feature>
<feature type="region of interest" description="Disordered" evidence="5">
    <location>
        <begin position="1"/>
        <end position="24"/>
    </location>
</feature>
<proteinExistence type="inferred from homology"/>
<evidence type="ECO:0000259" key="6">
    <source>
        <dbReference type="Pfam" id="PF00931"/>
    </source>
</evidence>
<keyword evidence="8" id="KW-1185">Reference proteome</keyword>
<evidence type="ECO:0000313" key="7">
    <source>
        <dbReference type="EMBL" id="CAA3031372.1"/>
    </source>
</evidence>
<dbReference type="EMBL" id="CACTIH010009442">
    <property type="protein sequence ID" value="CAA3031372.1"/>
    <property type="molecule type" value="Genomic_DNA"/>
</dbReference>
<evidence type="ECO:0000313" key="8">
    <source>
        <dbReference type="Proteomes" id="UP000594638"/>
    </source>
</evidence>
<keyword evidence="4" id="KW-0067">ATP-binding</keyword>
<dbReference type="PANTHER" id="PTHR36766:SF44">
    <property type="entry name" value="NBS-CODING RESISTANCE GENE ANALOG"/>
    <property type="match status" value="1"/>
</dbReference>
<evidence type="ECO:0000256" key="5">
    <source>
        <dbReference type="SAM" id="MobiDB-lite"/>
    </source>
</evidence>
<accession>A0A8S0VHB6</accession>
<dbReference type="GO" id="GO:0006952">
    <property type="term" value="P:defense response"/>
    <property type="evidence" value="ECO:0007669"/>
    <property type="project" value="UniProtKB-KW"/>
</dbReference>
<dbReference type="PRINTS" id="PR00364">
    <property type="entry name" value="DISEASERSIST"/>
</dbReference>
<dbReference type="GO" id="GO:0005524">
    <property type="term" value="F:ATP binding"/>
    <property type="evidence" value="ECO:0007669"/>
    <property type="project" value="UniProtKB-KW"/>
</dbReference>
<evidence type="ECO:0000256" key="3">
    <source>
        <dbReference type="ARBA" id="ARBA00022821"/>
    </source>
</evidence>
<evidence type="ECO:0000256" key="4">
    <source>
        <dbReference type="ARBA" id="ARBA00022840"/>
    </source>
</evidence>
<dbReference type="InterPro" id="IPR002182">
    <property type="entry name" value="NB-ARC"/>
</dbReference>
<dbReference type="Proteomes" id="UP000594638">
    <property type="component" value="Unassembled WGS sequence"/>
</dbReference>
<dbReference type="Gramene" id="OE9A062987T1">
    <property type="protein sequence ID" value="OE9A062987C1"/>
    <property type="gene ID" value="OE9A062987"/>
</dbReference>
<organism evidence="7 8">
    <name type="scientific">Olea europaea subsp. europaea</name>
    <dbReference type="NCBI Taxonomy" id="158383"/>
    <lineage>
        <taxon>Eukaryota</taxon>
        <taxon>Viridiplantae</taxon>
        <taxon>Streptophyta</taxon>
        <taxon>Embryophyta</taxon>
        <taxon>Tracheophyta</taxon>
        <taxon>Spermatophyta</taxon>
        <taxon>Magnoliopsida</taxon>
        <taxon>eudicotyledons</taxon>
        <taxon>Gunneridae</taxon>
        <taxon>Pentapetalae</taxon>
        <taxon>asterids</taxon>
        <taxon>lamiids</taxon>
        <taxon>Lamiales</taxon>
        <taxon>Oleaceae</taxon>
        <taxon>Oleeae</taxon>
        <taxon>Olea</taxon>
    </lineage>
</organism>
<dbReference type="AlphaFoldDB" id="A0A8S0VHB6"/>
<dbReference type="PANTHER" id="PTHR36766">
    <property type="entry name" value="PLANT BROAD-SPECTRUM MILDEW RESISTANCE PROTEIN RPW8"/>
    <property type="match status" value="1"/>
</dbReference>
<dbReference type="InterPro" id="IPR027417">
    <property type="entry name" value="P-loop_NTPase"/>
</dbReference>